<dbReference type="EMBL" id="CASHTH010000097">
    <property type="protein sequence ID" value="CAI7990960.1"/>
    <property type="molecule type" value="Genomic_DNA"/>
</dbReference>
<reference evidence="1" key="1">
    <citation type="submission" date="2023-03" db="EMBL/GenBank/DDBJ databases">
        <authorList>
            <person name="Steffen K."/>
            <person name="Cardenas P."/>
        </authorList>
    </citation>
    <scope>NUCLEOTIDE SEQUENCE</scope>
</reference>
<sequence>MADDIIGMDDMMAIYEVTDLFGIDRESISVPLDKEGMGGAATLDDGTLEIRAPAEAPTRDWLPTLSKTLEGLGFEASPDDEWDS</sequence>
<comment type="caution">
    <text evidence="1">The sequence shown here is derived from an EMBL/GenBank/DDBJ whole genome shotgun (WGS) entry which is preliminary data.</text>
</comment>
<dbReference type="Proteomes" id="UP001174909">
    <property type="component" value="Unassembled WGS sequence"/>
</dbReference>
<accession>A0AA35VSY9</accession>
<evidence type="ECO:0000313" key="1">
    <source>
        <dbReference type="EMBL" id="CAI7990960.1"/>
    </source>
</evidence>
<proteinExistence type="predicted"/>
<name>A0AA35VSY9_GEOBA</name>
<evidence type="ECO:0000313" key="2">
    <source>
        <dbReference type="Proteomes" id="UP001174909"/>
    </source>
</evidence>
<protein>
    <submittedName>
        <fullName evidence="1">Uncharacterized protein</fullName>
    </submittedName>
</protein>
<organism evidence="1 2">
    <name type="scientific">Geodia barretti</name>
    <name type="common">Barrett's horny sponge</name>
    <dbReference type="NCBI Taxonomy" id="519541"/>
    <lineage>
        <taxon>Eukaryota</taxon>
        <taxon>Metazoa</taxon>
        <taxon>Porifera</taxon>
        <taxon>Demospongiae</taxon>
        <taxon>Heteroscleromorpha</taxon>
        <taxon>Tetractinellida</taxon>
        <taxon>Astrophorina</taxon>
        <taxon>Geodiidae</taxon>
        <taxon>Geodia</taxon>
    </lineage>
</organism>
<gene>
    <name evidence="1" type="ORF">GBAR_LOCUS594</name>
</gene>
<keyword evidence="2" id="KW-1185">Reference proteome</keyword>
<dbReference type="AlphaFoldDB" id="A0AA35VSY9"/>